<dbReference type="Gene3D" id="1.10.490.10">
    <property type="entry name" value="Globins"/>
    <property type="match status" value="1"/>
</dbReference>
<evidence type="ECO:0000256" key="3">
    <source>
        <dbReference type="ARBA" id="ARBA00023004"/>
    </source>
</evidence>
<dbReference type="GO" id="GO:0046872">
    <property type="term" value="F:metal ion binding"/>
    <property type="evidence" value="ECO:0007669"/>
    <property type="project" value="UniProtKB-KW"/>
</dbReference>
<dbReference type="PANTHER" id="PTHR43396">
    <property type="entry name" value="FLAVOHEMOPROTEIN"/>
    <property type="match status" value="1"/>
</dbReference>
<keyword evidence="3" id="KW-0408">Iron</keyword>
<keyword evidence="2" id="KW-0479">Metal-binding</keyword>
<evidence type="ECO:0000313" key="5">
    <source>
        <dbReference type="EMBL" id="GAQ82196.1"/>
    </source>
</evidence>
<dbReference type="InterPro" id="IPR012292">
    <property type="entry name" value="Globin/Proto"/>
</dbReference>
<evidence type="ECO:0000259" key="4">
    <source>
        <dbReference type="PROSITE" id="PS01033"/>
    </source>
</evidence>
<evidence type="ECO:0000256" key="1">
    <source>
        <dbReference type="ARBA" id="ARBA00022617"/>
    </source>
</evidence>
<accession>A0A1Y1I094</accession>
<dbReference type="STRING" id="105231.A0A1Y1I094"/>
<dbReference type="Proteomes" id="UP000054558">
    <property type="component" value="Unassembled WGS sequence"/>
</dbReference>
<dbReference type="OMA" id="MWPRSTE"/>
<organism evidence="5 6">
    <name type="scientific">Klebsormidium nitens</name>
    <name type="common">Green alga</name>
    <name type="synonym">Ulothrix nitens</name>
    <dbReference type="NCBI Taxonomy" id="105231"/>
    <lineage>
        <taxon>Eukaryota</taxon>
        <taxon>Viridiplantae</taxon>
        <taxon>Streptophyta</taxon>
        <taxon>Klebsormidiophyceae</taxon>
        <taxon>Klebsormidiales</taxon>
        <taxon>Klebsormidiaceae</taxon>
        <taxon>Klebsormidium</taxon>
    </lineage>
</organism>
<dbReference type="EMBL" id="DF237052">
    <property type="protein sequence ID" value="GAQ82196.1"/>
    <property type="molecule type" value="Genomic_DNA"/>
</dbReference>
<name>A0A1Y1I094_KLENI</name>
<proteinExistence type="predicted"/>
<feature type="domain" description="Globin" evidence="4">
    <location>
        <begin position="22"/>
        <end position="158"/>
    </location>
</feature>
<dbReference type="OrthoDB" id="436496at2759"/>
<dbReference type="InterPro" id="IPR009050">
    <property type="entry name" value="Globin-like_sf"/>
</dbReference>
<reference evidence="5 6" key="1">
    <citation type="journal article" date="2014" name="Nat. Commun.">
        <title>Klebsormidium flaccidum genome reveals primary factors for plant terrestrial adaptation.</title>
        <authorList>
            <person name="Hori K."/>
            <person name="Maruyama F."/>
            <person name="Fujisawa T."/>
            <person name="Togashi T."/>
            <person name="Yamamoto N."/>
            <person name="Seo M."/>
            <person name="Sato S."/>
            <person name="Yamada T."/>
            <person name="Mori H."/>
            <person name="Tajima N."/>
            <person name="Moriyama T."/>
            <person name="Ikeuchi M."/>
            <person name="Watanabe M."/>
            <person name="Wada H."/>
            <person name="Kobayashi K."/>
            <person name="Saito M."/>
            <person name="Masuda T."/>
            <person name="Sasaki-Sekimoto Y."/>
            <person name="Mashiguchi K."/>
            <person name="Awai K."/>
            <person name="Shimojima M."/>
            <person name="Masuda S."/>
            <person name="Iwai M."/>
            <person name="Nobusawa T."/>
            <person name="Narise T."/>
            <person name="Kondo S."/>
            <person name="Saito H."/>
            <person name="Sato R."/>
            <person name="Murakawa M."/>
            <person name="Ihara Y."/>
            <person name="Oshima-Yamada Y."/>
            <person name="Ohtaka K."/>
            <person name="Satoh M."/>
            <person name="Sonobe K."/>
            <person name="Ishii M."/>
            <person name="Ohtani R."/>
            <person name="Kanamori-Sato M."/>
            <person name="Honoki R."/>
            <person name="Miyazaki D."/>
            <person name="Mochizuki H."/>
            <person name="Umetsu J."/>
            <person name="Higashi K."/>
            <person name="Shibata D."/>
            <person name="Kamiya Y."/>
            <person name="Sato N."/>
            <person name="Nakamura Y."/>
            <person name="Tabata S."/>
            <person name="Ida S."/>
            <person name="Kurokawa K."/>
            <person name="Ohta H."/>
        </authorList>
    </citation>
    <scope>NUCLEOTIDE SEQUENCE [LARGE SCALE GENOMIC DNA]</scope>
    <source>
        <strain evidence="5 6">NIES-2285</strain>
    </source>
</reference>
<keyword evidence="1" id="KW-0349">Heme</keyword>
<gene>
    <name evidence="5" type="ORF">KFL_001030220</name>
</gene>
<dbReference type="GO" id="GO:0020037">
    <property type="term" value="F:heme binding"/>
    <property type="evidence" value="ECO:0007669"/>
    <property type="project" value="InterPro"/>
</dbReference>
<protein>
    <submittedName>
        <fullName evidence="5">Non-symbiotic hemoglobin</fullName>
    </submittedName>
</protein>
<evidence type="ECO:0000313" key="6">
    <source>
        <dbReference type="Proteomes" id="UP000054558"/>
    </source>
</evidence>
<evidence type="ECO:0000256" key="2">
    <source>
        <dbReference type="ARBA" id="ARBA00022723"/>
    </source>
</evidence>
<keyword evidence="6" id="KW-1185">Reference proteome</keyword>
<dbReference type="InterPro" id="IPR000971">
    <property type="entry name" value="Globin"/>
</dbReference>
<dbReference type="GO" id="GO:0019825">
    <property type="term" value="F:oxygen binding"/>
    <property type="evidence" value="ECO:0007669"/>
    <property type="project" value="InterPro"/>
</dbReference>
<dbReference type="Pfam" id="PF00042">
    <property type="entry name" value="Globin"/>
    <property type="match status" value="1"/>
</dbReference>
<dbReference type="AlphaFoldDB" id="A0A1Y1I094"/>
<dbReference type="PANTHER" id="PTHR43396:SF3">
    <property type="entry name" value="FLAVOHEMOPROTEIN"/>
    <property type="match status" value="1"/>
</dbReference>
<dbReference type="PROSITE" id="PS01033">
    <property type="entry name" value="GLOBIN"/>
    <property type="match status" value="1"/>
</dbReference>
<dbReference type="SUPFAM" id="SSF46458">
    <property type="entry name" value="Globin-like"/>
    <property type="match status" value="1"/>
</dbReference>
<sequence length="167" mass="18046">MAAVAVPTAPKAEPAPAVWNGVLTQEKVGLIQSSYAKIDEKIGALGFGKEFYTVLFEMAPAAQALFKSGREAQSKMFAGMLTTLVKNIDNADKVVPVLQALATRHVRYGVKEAHFPIVGAGLLATLEKVLATDFTPPVREAWTELYGITQTVMWAKMEEVIQGKPAE</sequence>